<dbReference type="Gene3D" id="2.120.10.80">
    <property type="entry name" value="Kelch-type beta propeller"/>
    <property type="match status" value="1"/>
</dbReference>
<dbReference type="Pfam" id="PF24681">
    <property type="entry name" value="Kelch_KLHDC2_KLHL20_DRC7"/>
    <property type="match status" value="1"/>
</dbReference>
<dbReference type="EMBL" id="JABEBT010000083">
    <property type="protein sequence ID" value="KAF7633152.1"/>
    <property type="molecule type" value="Genomic_DNA"/>
</dbReference>
<protein>
    <recommendedName>
        <fullName evidence="5">Kelch motif family protein</fullName>
    </recommendedName>
</protein>
<evidence type="ECO:0008006" key="5">
    <source>
        <dbReference type="Google" id="ProtNLM"/>
    </source>
</evidence>
<keyword evidence="2" id="KW-0677">Repeat</keyword>
<accession>A0A8S9ZIE5</accession>
<keyword evidence="4" id="KW-1185">Reference proteome</keyword>
<evidence type="ECO:0000256" key="2">
    <source>
        <dbReference type="ARBA" id="ARBA00022737"/>
    </source>
</evidence>
<dbReference type="AlphaFoldDB" id="A0A8S9ZIE5"/>
<dbReference type="Proteomes" id="UP000605970">
    <property type="component" value="Unassembled WGS sequence"/>
</dbReference>
<sequence length="308" mass="35489">MYGQAMCHRIEINSKNGFPYQVIYLIGGTTGHVYNMDIWRMERPCNQPNSQWKATLLNKNGFENGRYRLEAILHGEKIFTFGGGAPDFCAEFNQVLVFNISERKFEYCSTNPDPVFGFPLGRKCHSLVQLDDNVYIIGGCKDIIEQQQQQLNNTKQQLFNDIWSFNLNNLKWTKLLTNLPISVYFHSATLTPDGCIYIFGGCVDEDPLSQIRVNCLQRLWLKPPSLRYFATKVLIKYQRRQFFKNNFNIRLNDSETIISTIFKASEEEELINNGIAACKQNQLNIEKNIPVAKANIFKGENVAILLNF</sequence>
<dbReference type="PANTHER" id="PTHR46428">
    <property type="entry name" value="KELCH DOMAIN-CONTAINING PROTEIN 10"/>
    <property type="match status" value="1"/>
</dbReference>
<dbReference type="InterPro" id="IPR052125">
    <property type="entry name" value="KLHDC10"/>
</dbReference>
<name>A0A8S9ZIE5_9BILA</name>
<gene>
    <name evidence="3" type="ORF">Mgra_00007431</name>
</gene>
<evidence type="ECO:0000313" key="3">
    <source>
        <dbReference type="EMBL" id="KAF7633152.1"/>
    </source>
</evidence>
<evidence type="ECO:0000256" key="1">
    <source>
        <dbReference type="ARBA" id="ARBA00022441"/>
    </source>
</evidence>
<evidence type="ECO:0000313" key="4">
    <source>
        <dbReference type="Proteomes" id="UP000605970"/>
    </source>
</evidence>
<dbReference type="PANTHER" id="PTHR46428:SF1">
    <property type="entry name" value="KELCH DOMAIN-CONTAINING PROTEIN 10"/>
    <property type="match status" value="1"/>
</dbReference>
<dbReference type="SUPFAM" id="SSF50965">
    <property type="entry name" value="Galactose oxidase, central domain"/>
    <property type="match status" value="1"/>
</dbReference>
<reference evidence="3" key="1">
    <citation type="journal article" date="2020" name="Ecol. Evol.">
        <title>Genome structure and content of the rice root-knot nematode (Meloidogyne graminicola).</title>
        <authorList>
            <person name="Phan N.T."/>
            <person name="Danchin E.G.J."/>
            <person name="Klopp C."/>
            <person name="Perfus-Barbeoch L."/>
            <person name="Kozlowski D.K."/>
            <person name="Koutsovoulos G.D."/>
            <person name="Lopez-Roques C."/>
            <person name="Bouchez O."/>
            <person name="Zahm M."/>
            <person name="Besnard G."/>
            <person name="Bellafiore S."/>
        </authorList>
    </citation>
    <scope>NUCLEOTIDE SEQUENCE</scope>
    <source>
        <strain evidence="3">VN-18</strain>
    </source>
</reference>
<comment type="caution">
    <text evidence="3">The sequence shown here is derived from an EMBL/GenBank/DDBJ whole genome shotgun (WGS) entry which is preliminary data.</text>
</comment>
<dbReference type="InterPro" id="IPR011043">
    <property type="entry name" value="Gal_Oxase/kelch_b-propeller"/>
</dbReference>
<keyword evidence="1" id="KW-0880">Kelch repeat</keyword>
<dbReference type="InterPro" id="IPR015915">
    <property type="entry name" value="Kelch-typ_b-propeller"/>
</dbReference>
<dbReference type="GO" id="GO:0032874">
    <property type="term" value="P:positive regulation of stress-activated MAPK cascade"/>
    <property type="evidence" value="ECO:0007669"/>
    <property type="project" value="TreeGrafter"/>
</dbReference>
<organism evidence="3 4">
    <name type="scientific">Meloidogyne graminicola</name>
    <dbReference type="NCBI Taxonomy" id="189291"/>
    <lineage>
        <taxon>Eukaryota</taxon>
        <taxon>Metazoa</taxon>
        <taxon>Ecdysozoa</taxon>
        <taxon>Nematoda</taxon>
        <taxon>Chromadorea</taxon>
        <taxon>Rhabditida</taxon>
        <taxon>Tylenchina</taxon>
        <taxon>Tylenchomorpha</taxon>
        <taxon>Tylenchoidea</taxon>
        <taxon>Meloidogynidae</taxon>
        <taxon>Meloidogyninae</taxon>
        <taxon>Meloidogyne</taxon>
    </lineage>
</organism>
<proteinExistence type="predicted"/>
<dbReference type="OrthoDB" id="7676067at2759"/>